<dbReference type="GO" id="GO:0006689">
    <property type="term" value="P:ganglioside catabolic process"/>
    <property type="evidence" value="ECO:0007669"/>
    <property type="project" value="TreeGrafter"/>
</dbReference>
<comment type="similarity">
    <text evidence="2">Belongs to the glycosyl hydrolase 33 family.</text>
</comment>
<dbReference type="GO" id="GO:0016020">
    <property type="term" value="C:membrane"/>
    <property type="evidence" value="ECO:0007669"/>
    <property type="project" value="TreeGrafter"/>
</dbReference>
<name>A0A517NQP8_9BACT</name>
<dbReference type="PANTHER" id="PTHR10628:SF30">
    <property type="entry name" value="EXO-ALPHA-SIALIDASE"/>
    <property type="match status" value="1"/>
</dbReference>
<evidence type="ECO:0000313" key="6">
    <source>
        <dbReference type="EMBL" id="QDT09447.1"/>
    </source>
</evidence>
<dbReference type="GO" id="GO:0009313">
    <property type="term" value="P:oligosaccharide catabolic process"/>
    <property type="evidence" value="ECO:0007669"/>
    <property type="project" value="TreeGrafter"/>
</dbReference>
<dbReference type="Gene3D" id="2.120.10.10">
    <property type="match status" value="1"/>
</dbReference>
<dbReference type="GO" id="GO:0004308">
    <property type="term" value="F:exo-alpha-sialidase activity"/>
    <property type="evidence" value="ECO:0007669"/>
    <property type="project" value="UniProtKB-EC"/>
</dbReference>
<evidence type="ECO:0000259" key="5">
    <source>
        <dbReference type="Pfam" id="PF13088"/>
    </source>
</evidence>
<feature type="signal peptide" evidence="4">
    <location>
        <begin position="1"/>
        <end position="16"/>
    </location>
</feature>
<evidence type="ECO:0000313" key="7">
    <source>
        <dbReference type="Proteomes" id="UP000319817"/>
    </source>
</evidence>
<dbReference type="InterPro" id="IPR036278">
    <property type="entry name" value="Sialidase_sf"/>
</dbReference>
<reference evidence="6 7" key="1">
    <citation type="submission" date="2019-02" db="EMBL/GenBank/DDBJ databases">
        <title>Deep-cultivation of Planctomycetes and their phenomic and genomic characterization uncovers novel biology.</title>
        <authorList>
            <person name="Wiegand S."/>
            <person name="Jogler M."/>
            <person name="Boedeker C."/>
            <person name="Pinto D."/>
            <person name="Vollmers J."/>
            <person name="Rivas-Marin E."/>
            <person name="Kohn T."/>
            <person name="Peeters S.H."/>
            <person name="Heuer A."/>
            <person name="Rast P."/>
            <person name="Oberbeckmann S."/>
            <person name="Bunk B."/>
            <person name="Jeske O."/>
            <person name="Meyerdierks A."/>
            <person name="Storesund J.E."/>
            <person name="Kallscheuer N."/>
            <person name="Luecker S."/>
            <person name="Lage O.M."/>
            <person name="Pohl T."/>
            <person name="Merkel B.J."/>
            <person name="Hornburger P."/>
            <person name="Mueller R.-W."/>
            <person name="Bruemmer F."/>
            <person name="Labrenz M."/>
            <person name="Spormann A.M."/>
            <person name="Op den Camp H."/>
            <person name="Overmann J."/>
            <person name="Amann R."/>
            <person name="Jetten M.S.M."/>
            <person name="Mascher T."/>
            <person name="Medema M.H."/>
            <person name="Devos D.P."/>
            <person name="Kaster A.-K."/>
            <person name="Ovreas L."/>
            <person name="Rohde M."/>
            <person name="Galperin M.Y."/>
            <person name="Jogler C."/>
        </authorList>
    </citation>
    <scope>NUCLEOTIDE SEQUENCE [LARGE SCALE GENOMIC DNA]</scope>
    <source>
        <strain evidence="6 7">K23_9</strain>
    </source>
</reference>
<feature type="domain" description="Sialidase" evidence="5">
    <location>
        <begin position="52"/>
        <end position="351"/>
    </location>
</feature>
<protein>
    <recommendedName>
        <fullName evidence="3">exo-alpha-sialidase</fullName>
        <ecNumber evidence="3">3.2.1.18</ecNumber>
    </recommendedName>
</protein>
<feature type="chain" id="PRO_5022043450" description="exo-alpha-sialidase" evidence="4">
    <location>
        <begin position="17"/>
        <end position="378"/>
    </location>
</feature>
<keyword evidence="6" id="KW-0378">Hydrolase</keyword>
<dbReference type="PANTHER" id="PTHR10628">
    <property type="entry name" value="SIALIDASE"/>
    <property type="match status" value="1"/>
</dbReference>
<dbReference type="Proteomes" id="UP000319817">
    <property type="component" value="Chromosome"/>
</dbReference>
<accession>A0A517NQP8</accession>
<dbReference type="AlphaFoldDB" id="A0A517NQP8"/>
<dbReference type="InterPro" id="IPR026856">
    <property type="entry name" value="Sialidase_fam"/>
</dbReference>
<comment type="catalytic activity">
    <reaction evidence="1">
        <text>Hydrolysis of alpha-(2-&gt;3)-, alpha-(2-&gt;6)-, alpha-(2-&gt;8)- glycosidic linkages of terminal sialic acid residues in oligosaccharides, glycoproteins, glycolipids, colominic acid and synthetic substrates.</text>
        <dbReference type="EC" id="3.2.1.18"/>
    </reaction>
</comment>
<dbReference type="GO" id="GO:0005737">
    <property type="term" value="C:cytoplasm"/>
    <property type="evidence" value="ECO:0007669"/>
    <property type="project" value="TreeGrafter"/>
</dbReference>
<keyword evidence="7" id="KW-1185">Reference proteome</keyword>
<dbReference type="CDD" id="cd15482">
    <property type="entry name" value="Sialidase_non-viral"/>
    <property type="match status" value="1"/>
</dbReference>
<dbReference type="EMBL" id="CP036526">
    <property type="protein sequence ID" value="QDT09447.1"/>
    <property type="molecule type" value="Genomic_DNA"/>
</dbReference>
<keyword evidence="4" id="KW-0732">Signal</keyword>
<proteinExistence type="inferred from homology"/>
<sequence length="378" mass="41985" precursor="true">MLAVLFVALPIGLVAAQDPAAGSSMTSIDVFTSQSDGYHSYRIPAIVSSKSGTLLAFCEARKESRSDTGNIDLVLRRSTDNGRTWSDSILVWDDGDNTCGNATPVVDQSTGTIWLPMTWNLGSDHEGKIKAGTSKYPRRVYITHSTDDGLTWAPPTEISSTVRKDHWRWYATGPGNAIQLTRGEHAGRLVIPANHSDHSDPAFHPYRSHVFWSDDHGATWQLGGVHEDKTNESAVAERSDGSILQAMRSYHRTNQRAMSTSNDGGKTWSDLYLDAQLDTPVCQASLIRYSFADAQAKGSKSRLLFASPKGKKRRDIHVWLSYDEGKTWPISKQIDSDDSAYSNLIELPDNRIGLLYEKSDYKTITLKTFPLSWLESNR</sequence>
<dbReference type="EC" id="3.2.1.18" evidence="3"/>
<evidence type="ECO:0000256" key="2">
    <source>
        <dbReference type="ARBA" id="ARBA00009348"/>
    </source>
</evidence>
<dbReference type="Pfam" id="PF13088">
    <property type="entry name" value="BNR_2"/>
    <property type="match status" value="1"/>
</dbReference>
<gene>
    <name evidence="6" type="primary">nedA_1</name>
    <name evidence="6" type="ORF">K239x_13930</name>
</gene>
<evidence type="ECO:0000256" key="1">
    <source>
        <dbReference type="ARBA" id="ARBA00000427"/>
    </source>
</evidence>
<evidence type="ECO:0000256" key="3">
    <source>
        <dbReference type="ARBA" id="ARBA00012733"/>
    </source>
</evidence>
<keyword evidence="6" id="KW-0326">Glycosidase</keyword>
<dbReference type="InterPro" id="IPR011040">
    <property type="entry name" value="Sialidase"/>
</dbReference>
<organism evidence="6 7">
    <name type="scientific">Stieleria marina</name>
    <dbReference type="NCBI Taxonomy" id="1930275"/>
    <lineage>
        <taxon>Bacteria</taxon>
        <taxon>Pseudomonadati</taxon>
        <taxon>Planctomycetota</taxon>
        <taxon>Planctomycetia</taxon>
        <taxon>Pirellulales</taxon>
        <taxon>Pirellulaceae</taxon>
        <taxon>Stieleria</taxon>
    </lineage>
</organism>
<evidence type="ECO:0000256" key="4">
    <source>
        <dbReference type="SAM" id="SignalP"/>
    </source>
</evidence>
<dbReference type="SUPFAM" id="SSF50939">
    <property type="entry name" value="Sialidases"/>
    <property type="match status" value="1"/>
</dbReference>